<dbReference type="InterPro" id="IPR012001">
    <property type="entry name" value="Thiamin_PyroP_enz_TPP-bd_dom"/>
</dbReference>
<feature type="domain" description="Thiamine pyrophosphate enzyme TPP-binding" evidence="7">
    <location>
        <begin position="390"/>
        <end position="518"/>
    </location>
</feature>
<dbReference type="PANTHER" id="PTHR42916">
    <property type="entry name" value="2-SUCCINYL-5-ENOLPYRUVYL-6-HYDROXY-3-CYCLOHEXENE-1-CARBOXYLATE SYNTHASE"/>
    <property type="match status" value="1"/>
</dbReference>
<keyword evidence="10" id="KW-1185">Reference proteome</keyword>
<evidence type="ECO:0000259" key="8">
    <source>
        <dbReference type="Pfam" id="PF02776"/>
    </source>
</evidence>
<comment type="function">
    <text evidence="6">Catalyzes the thiamine diphosphate-dependent decarboxylation of 2-oxoglutarate and the subsequent addition of the resulting succinic semialdehyde-thiamine pyrophosphate anion to isochorismate to yield 2-succinyl-5-enolpyruvyl-6-hydroxy-3-cyclohexene-1-carboxylate (SEPHCHC).</text>
</comment>
<keyword evidence="1 6" id="KW-0808">Transferase</keyword>
<dbReference type="SUPFAM" id="SSF52518">
    <property type="entry name" value="Thiamin diphosphate-binding fold (THDP-binding)"/>
    <property type="match status" value="2"/>
</dbReference>
<dbReference type="CDD" id="cd02009">
    <property type="entry name" value="TPP_SHCHC_synthase"/>
    <property type="match status" value="1"/>
</dbReference>
<evidence type="ECO:0000256" key="6">
    <source>
        <dbReference type="HAMAP-Rule" id="MF_01659"/>
    </source>
</evidence>
<organism evidence="9 10">
    <name type="scientific">Corynebacterium felinum</name>
    <dbReference type="NCBI Taxonomy" id="131318"/>
    <lineage>
        <taxon>Bacteria</taxon>
        <taxon>Bacillati</taxon>
        <taxon>Actinomycetota</taxon>
        <taxon>Actinomycetes</taxon>
        <taxon>Mycobacteriales</taxon>
        <taxon>Corynebacteriaceae</taxon>
        <taxon>Corynebacterium</taxon>
    </lineage>
</organism>
<comment type="pathway">
    <text evidence="6">Quinol/quinone metabolism; 1,4-dihydroxy-2-naphthoate biosynthesis; 1,4-dihydroxy-2-naphthoate from chorismate: step 2/7.</text>
</comment>
<name>A0ABU2B7I5_9CORY</name>
<comment type="cofactor">
    <cofactor evidence="6">
        <name>Mg(2+)</name>
        <dbReference type="ChEBI" id="CHEBI:18420"/>
    </cofactor>
    <cofactor evidence="6">
        <name>Mn(2+)</name>
        <dbReference type="ChEBI" id="CHEBI:29035"/>
    </cofactor>
</comment>
<keyword evidence="4 6" id="KW-0786">Thiamine pyrophosphate</keyword>
<comment type="subunit">
    <text evidence="6">Homodimer.</text>
</comment>
<dbReference type="GO" id="GO:0070204">
    <property type="term" value="F:2-succinyl-5-enolpyruvyl-6-hydroxy-3-cyclohexene-1-carboxylic-acid synthase activity"/>
    <property type="evidence" value="ECO:0007669"/>
    <property type="project" value="UniProtKB-EC"/>
</dbReference>
<dbReference type="InterPro" id="IPR004433">
    <property type="entry name" value="MenaQ_synth_MenD"/>
</dbReference>
<proteinExistence type="inferred from homology"/>
<evidence type="ECO:0000256" key="1">
    <source>
        <dbReference type="ARBA" id="ARBA00022679"/>
    </source>
</evidence>
<dbReference type="RefSeq" id="WP_277103626.1">
    <property type="nucleotide sequence ID" value="NZ_BAAAJS010000066.1"/>
</dbReference>
<dbReference type="Pfam" id="PF02776">
    <property type="entry name" value="TPP_enzyme_N"/>
    <property type="match status" value="1"/>
</dbReference>
<dbReference type="Proteomes" id="UP001183619">
    <property type="component" value="Unassembled WGS sequence"/>
</dbReference>
<dbReference type="HAMAP" id="MF_01659">
    <property type="entry name" value="MenD"/>
    <property type="match status" value="1"/>
</dbReference>
<dbReference type="Gene3D" id="3.40.50.1220">
    <property type="entry name" value="TPP-binding domain"/>
    <property type="match status" value="1"/>
</dbReference>
<keyword evidence="3 6" id="KW-0460">Magnesium</keyword>
<comment type="pathway">
    <text evidence="6">Quinol/quinone metabolism; menaquinone biosynthesis.</text>
</comment>
<reference evidence="9 10" key="1">
    <citation type="submission" date="2023-07" db="EMBL/GenBank/DDBJ databases">
        <title>Sequencing the genomes of 1000 actinobacteria strains.</title>
        <authorList>
            <person name="Klenk H.-P."/>
        </authorList>
    </citation>
    <scope>NUCLEOTIDE SEQUENCE [LARGE SCALE GENOMIC DNA]</scope>
    <source>
        <strain evidence="9 10">DSM 44508</strain>
    </source>
</reference>
<protein>
    <recommendedName>
        <fullName evidence="6">2-succinyl-5-enolpyruvyl-6-hydroxy-3-cyclohexene-1-carboxylate synthase</fullName>
        <shortName evidence="6">SEPHCHC synthase</shortName>
        <ecNumber evidence="6">2.2.1.9</ecNumber>
    </recommendedName>
    <alternativeName>
        <fullName evidence="6">Menaquinone biosynthesis protein MenD</fullName>
    </alternativeName>
</protein>
<keyword evidence="6" id="KW-0474">Menaquinone biosynthesis</keyword>
<keyword evidence="2 6" id="KW-0479">Metal-binding</keyword>
<dbReference type="Pfam" id="PF02775">
    <property type="entry name" value="TPP_enzyme_C"/>
    <property type="match status" value="1"/>
</dbReference>
<evidence type="ECO:0000256" key="4">
    <source>
        <dbReference type="ARBA" id="ARBA00023052"/>
    </source>
</evidence>
<dbReference type="PANTHER" id="PTHR42916:SF1">
    <property type="entry name" value="PROTEIN PHYLLO, CHLOROPLASTIC"/>
    <property type="match status" value="1"/>
</dbReference>
<evidence type="ECO:0000313" key="9">
    <source>
        <dbReference type="EMBL" id="MDR7354572.1"/>
    </source>
</evidence>
<comment type="cofactor">
    <cofactor evidence="6">
        <name>thiamine diphosphate</name>
        <dbReference type="ChEBI" id="CHEBI:58937"/>
    </cofactor>
    <text evidence="6">Binds 1 thiamine pyrophosphate per subunit.</text>
</comment>
<accession>A0ABU2B7I5</accession>
<evidence type="ECO:0000256" key="5">
    <source>
        <dbReference type="ARBA" id="ARBA00023211"/>
    </source>
</evidence>
<dbReference type="Gene3D" id="3.40.50.970">
    <property type="match status" value="2"/>
</dbReference>
<feature type="domain" description="Thiamine pyrophosphate enzyme N-terminal TPP-binding" evidence="8">
    <location>
        <begin position="11"/>
        <end position="122"/>
    </location>
</feature>
<dbReference type="EC" id="2.2.1.9" evidence="6"/>
<dbReference type="EMBL" id="JAVDYF010000001">
    <property type="protein sequence ID" value="MDR7354572.1"/>
    <property type="molecule type" value="Genomic_DNA"/>
</dbReference>
<comment type="similarity">
    <text evidence="6">Belongs to the TPP enzyme family. MenD subfamily.</text>
</comment>
<dbReference type="InterPro" id="IPR011766">
    <property type="entry name" value="TPP_enzyme_TPP-bd"/>
</dbReference>
<comment type="caution">
    <text evidence="9">The sequence shown here is derived from an EMBL/GenBank/DDBJ whole genome shotgun (WGS) entry which is preliminary data.</text>
</comment>
<keyword evidence="5 6" id="KW-0464">Manganese</keyword>
<gene>
    <name evidence="6" type="primary">menD</name>
    <name evidence="9" type="ORF">J2S37_001110</name>
</gene>
<evidence type="ECO:0000313" key="10">
    <source>
        <dbReference type="Proteomes" id="UP001183619"/>
    </source>
</evidence>
<evidence type="ECO:0000256" key="2">
    <source>
        <dbReference type="ARBA" id="ARBA00022723"/>
    </source>
</evidence>
<dbReference type="PIRSF" id="PIRSF004983">
    <property type="entry name" value="MenD"/>
    <property type="match status" value="1"/>
</dbReference>
<evidence type="ECO:0000259" key="7">
    <source>
        <dbReference type="Pfam" id="PF02775"/>
    </source>
</evidence>
<dbReference type="NCBIfam" id="TIGR00173">
    <property type="entry name" value="menD"/>
    <property type="match status" value="1"/>
</dbReference>
<sequence>MTVADTTSPELARVLAKELARHLTDVVICPGSRNSALSLELIARGDVRIHSRIDERCAAFVALGMARVTGRHVGVLTTSGTAVANCLPAMVESQHSHTPLAIISADRPEYLVGTGANQTIEQRGLLGVDTIEITDVADVDKLIDAFGNVSVHINARFAEPLVEGMPARAEKVNKVRVGIHPVDHGDISVDLSKRTLVIAGDEAWRVDGLEDVPTIAEPSAPAPYHPVHPLAASVFSRVQVSAEGYVVNTKPEQIIVVGHPTLHRQVMALLADEDIDIIVLSRTDVVCNPQRRDVRIASRVKTTGAPTKEWLKICDAAAQLAAQSVRDVLAEPDYGFTGLHVAAAVADTLGTGDTLFVGASNPIRDCSFVGMPFDGVDTYTPRGAAGIDGSISQAVGVALAVQAREPDLLRAPRTVALLGDVTFLHDAGGLLTPVHSIAAENLTIVIANDDGGGIFNTLEVGAEEYQPGFEQAFGTAHHVNVADLCHAYGIEHRSVDSIEELIDALNDTIDIPGLNIIEACTTRTTRRALHEQLVQKVSMGN</sequence>
<dbReference type="InterPro" id="IPR029061">
    <property type="entry name" value="THDP-binding"/>
</dbReference>
<evidence type="ECO:0000256" key="3">
    <source>
        <dbReference type="ARBA" id="ARBA00022842"/>
    </source>
</evidence>
<comment type="catalytic activity">
    <reaction evidence="6">
        <text>isochorismate + 2-oxoglutarate + H(+) = 5-enolpyruvoyl-6-hydroxy-2-succinyl-cyclohex-3-ene-1-carboxylate + CO2</text>
        <dbReference type="Rhea" id="RHEA:25593"/>
        <dbReference type="ChEBI" id="CHEBI:15378"/>
        <dbReference type="ChEBI" id="CHEBI:16526"/>
        <dbReference type="ChEBI" id="CHEBI:16810"/>
        <dbReference type="ChEBI" id="CHEBI:29780"/>
        <dbReference type="ChEBI" id="CHEBI:58818"/>
        <dbReference type="EC" id="2.2.1.9"/>
    </reaction>
</comment>